<dbReference type="AlphaFoldDB" id="E0VK63"/>
<proteinExistence type="predicted"/>
<dbReference type="RefSeq" id="XP_002426507.1">
    <property type="nucleotide sequence ID" value="XM_002426462.1"/>
</dbReference>
<reference evidence="1" key="1">
    <citation type="submission" date="2007-04" db="EMBL/GenBank/DDBJ databases">
        <title>Annotation of Pediculus humanus corporis strain USDA.</title>
        <authorList>
            <person name="Kirkness E."/>
            <person name="Hannick L."/>
            <person name="Hass B."/>
            <person name="Bruggner R."/>
            <person name="Lawson D."/>
            <person name="Bidwell S."/>
            <person name="Joardar V."/>
            <person name="Caler E."/>
            <person name="Walenz B."/>
            <person name="Inman J."/>
            <person name="Schobel S."/>
            <person name="Galinsky K."/>
            <person name="Amedeo P."/>
            <person name="Strausberg R."/>
        </authorList>
    </citation>
    <scope>NUCLEOTIDE SEQUENCE</scope>
    <source>
        <strain evidence="1">USDA</strain>
    </source>
</reference>
<gene>
    <name evidence="2" type="primary">8235240</name>
    <name evidence="1" type="ORF">Phum_PHUM257270</name>
</gene>
<dbReference type="EnsemblMetazoa" id="PHUM257270-RA">
    <property type="protein sequence ID" value="PHUM257270-PA"/>
    <property type="gene ID" value="PHUM257270"/>
</dbReference>
<dbReference type="VEuPathDB" id="VectorBase:PHUM257270"/>
<dbReference type="HOGENOM" id="CLU_2349186_0_0_1"/>
<accession>E0VK63</accession>
<reference evidence="2" key="3">
    <citation type="submission" date="2020-05" db="UniProtKB">
        <authorList>
            <consortium name="EnsemblMetazoa"/>
        </authorList>
    </citation>
    <scope>IDENTIFICATION</scope>
    <source>
        <strain evidence="2">USDA</strain>
    </source>
</reference>
<dbReference type="InParanoid" id="E0VK63"/>
<sequence length="97" mass="11078">MSSSNNLRENLNNYLSRNEKNSIASDLKSKIFNLKSSILPGNVYSSVPLDENSHGNEWSELSVNDCCPKLSRIQRQFIPNFKFFFFMGTIQPCKTPV</sequence>
<reference evidence="1" key="2">
    <citation type="submission" date="2007-04" db="EMBL/GenBank/DDBJ databases">
        <title>The genome of the human body louse.</title>
        <authorList>
            <consortium name="The Human Body Louse Genome Consortium"/>
            <person name="Kirkness E."/>
            <person name="Walenz B."/>
            <person name="Hass B."/>
            <person name="Bruggner R."/>
            <person name="Strausberg R."/>
        </authorList>
    </citation>
    <scope>NUCLEOTIDE SEQUENCE</scope>
    <source>
        <strain evidence="1">USDA</strain>
    </source>
</reference>
<dbReference type="EMBL" id="AAZO01002980">
    <property type="status" value="NOT_ANNOTATED_CDS"/>
    <property type="molecule type" value="Genomic_DNA"/>
</dbReference>
<dbReference type="CTD" id="8235240"/>
<protein>
    <submittedName>
        <fullName evidence="1 2">Uncharacterized protein</fullName>
    </submittedName>
</protein>
<organism>
    <name type="scientific">Pediculus humanus subsp. corporis</name>
    <name type="common">Body louse</name>
    <dbReference type="NCBI Taxonomy" id="121224"/>
    <lineage>
        <taxon>Eukaryota</taxon>
        <taxon>Metazoa</taxon>
        <taxon>Ecdysozoa</taxon>
        <taxon>Arthropoda</taxon>
        <taxon>Hexapoda</taxon>
        <taxon>Insecta</taxon>
        <taxon>Pterygota</taxon>
        <taxon>Neoptera</taxon>
        <taxon>Paraneoptera</taxon>
        <taxon>Psocodea</taxon>
        <taxon>Troctomorpha</taxon>
        <taxon>Phthiraptera</taxon>
        <taxon>Anoplura</taxon>
        <taxon>Pediculidae</taxon>
        <taxon>Pediculus</taxon>
    </lineage>
</organism>
<dbReference type="KEGG" id="phu:Phum_PHUM257270"/>
<evidence type="ECO:0000313" key="1">
    <source>
        <dbReference type="EMBL" id="EEB13769.1"/>
    </source>
</evidence>
<name>E0VK63_PEDHC</name>
<evidence type="ECO:0000313" key="3">
    <source>
        <dbReference type="Proteomes" id="UP000009046"/>
    </source>
</evidence>
<dbReference type="Proteomes" id="UP000009046">
    <property type="component" value="Unassembled WGS sequence"/>
</dbReference>
<dbReference type="GeneID" id="8235240"/>
<evidence type="ECO:0000313" key="2">
    <source>
        <dbReference type="EnsemblMetazoa" id="PHUM257270-PA"/>
    </source>
</evidence>
<dbReference type="EMBL" id="DS235239">
    <property type="protein sequence ID" value="EEB13769.1"/>
    <property type="molecule type" value="Genomic_DNA"/>
</dbReference>
<keyword evidence="3" id="KW-1185">Reference proteome</keyword>